<dbReference type="AlphaFoldDB" id="A0A1X7VUR3"/>
<name>A0A1X7VUR3_AMPQE</name>
<proteinExistence type="predicted"/>
<protein>
    <submittedName>
        <fullName evidence="2">Uncharacterized protein</fullName>
    </submittedName>
</protein>
<evidence type="ECO:0000256" key="1">
    <source>
        <dbReference type="SAM" id="MobiDB-lite"/>
    </source>
</evidence>
<feature type="compositionally biased region" description="Polar residues" evidence="1">
    <location>
        <begin position="1"/>
        <end position="10"/>
    </location>
</feature>
<feature type="region of interest" description="Disordered" evidence="1">
    <location>
        <begin position="1"/>
        <end position="81"/>
    </location>
</feature>
<organism evidence="2">
    <name type="scientific">Amphimedon queenslandica</name>
    <name type="common">Sponge</name>
    <dbReference type="NCBI Taxonomy" id="400682"/>
    <lineage>
        <taxon>Eukaryota</taxon>
        <taxon>Metazoa</taxon>
        <taxon>Porifera</taxon>
        <taxon>Demospongiae</taxon>
        <taxon>Heteroscleromorpha</taxon>
        <taxon>Haplosclerida</taxon>
        <taxon>Niphatidae</taxon>
        <taxon>Amphimedon</taxon>
    </lineage>
</organism>
<feature type="compositionally biased region" description="Polar residues" evidence="1">
    <location>
        <begin position="62"/>
        <end position="81"/>
    </location>
</feature>
<reference evidence="2" key="1">
    <citation type="submission" date="2017-05" db="UniProtKB">
        <authorList>
            <consortium name="EnsemblMetazoa"/>
        </authorList>
    </citation>
    <scope>IDENTIFICATION</scope>
</reference>
<sequence length="81" mass="8544">MEPYSNKTNSNPPPLSDSEPIPDLPDHGVTIPASPAQSHESASAPKADNLSNKFGVVEVEVKTSNPESASTRQPSERTTSS</sequence>
<accession>A0A1X7VUR3</accession>
<evidence type="ECO:0000313" key="2">
    <source>
        <dbReference type="EnsemblMetazoa" id="Aqu2.1.43852_001"/>
    </source>
</evidence>
<dbReference type="InParanoid" id="A0A1X7VUR3"/>
<dbReference type="EnsemblMetazoa" id="Aqu2.1.43852_001">
    <property type="protein sequence ID" value="Aqu2.1.43852_001"/>
    <property type="gene ID" value="Aqu2.1.43852"/>
</dbReference>